<feature type="transmembrane region" description="Helical" evidence="1">
    <location>
        <begin position="17"/>
        <end position="36"/>
    </location>
</feature>
<gene>
    <name evidence="2" type="ORF">C9J27_07625</name>
</gene>
<evidence type="ECO:0000313" key="3">
    <source>
        <dbReference type="Proteomes" id="UP000241426"/>
    </source>
</evidence>
<protein>
    <submittedName>
        <fullName evidence="2">Uncharacterized protein</fullName>
    </submittedName>
</protein>
<comment type="caution">
    <text evidence="2">The sequence shown here is derived from an EMBL/GenBank/DDBJ whole genome shotgun (WGS) entry which is preliminary data.</text>
</comment>
<organism evidence="2 3">
    <name type="scientific">Photobacterium kishitanii</name>
    <dbReference type="NCBI Taxonomy" id="318456"/>
    <lineage>
        <taxon>Bacteria</taxon>
        <taxon>Pseudomonadati</taxon>
        <taxon>Pseudomonadota</taxon>
        <taxon>Gammaproteobacteria</taxon>
        <taxon>Vibrionales</taxon>
        <taxon>Vibrionaceae</taxon>
        <taxon>Photobacterium</taxon>
    </lineage>
</organism>
<evidence type="ECO:0000256" key="1">
    <source>
        <dbReference type="SAM" id="Phobius"/>
    </source>
</evidence>
<keyword evidence="1" id="KW-0812">Transmembrane</keyword>
<accession>A0A2T3KKJ2</accession>
<dbReference type="AlphaFoldDB" id="A0A2T3KKJ2"/>
<proteinExistence type="predicted"/>
<dbReference type="Proteomes" id="UP000241426">
    <property type="component" value="Unassembled WGS sequence"/>
</dbReference>
<reference evidence="2 3" key="1">
    <citation type="submission" date="2018-01" db="EMBL/GenBank/DDBJ databases">
        <title>Whole genome sequencing of Histamine producing bacteria.</title>
        <authorList>
            <person name="Butler K."/>
        </authorList>
    </citation>
    <scope>NUCLEOTIDE SEQUENCE [LARGE SCALE GENOMIC DNA]</scope>
    <source>
        <strain evidence="2 3">FS-7.2</strain>
    </source>
</reference>
<sequence>MLCVAILFIAYEKVKSINRIIFAIFWVIIIIINKVFNNIENKYRNIFLRCVKAKNGYILIAI</sequence>
<dbReference type="EMBL" id="PYNF01000004">
    <property type="protein sequence ID" value="PSV00094.1"/>
    <property type="molecule type" value="Genomic_DNA"/>
</dbReference>
<keyword evidence="1" id="KW-1133">Transmembrane helix</keyword>
<name>A0A2T3KKJ2_9GAMM</name>
<evidence type="ECO:0000313" key="2">
    <source>
        <dbReference type="EMBL" id="PSV00094.1"/>
    </source>
</evidence>
<keyword evidence="1" id="KW-0472">Membrane</keyword>